<dbReference type="InterPro" id="IPR004360">
    <property type="entry name" value="Glyas_Fos-R_dOase_dom"/>
</dbReference>
<dbReference type="Proteomes" id="UP001500575">
    <property type="component" value="Unassembled WGS sequence"/>
</dbReference>
<name>A0ABP5KM35_9ACTN</name>
<accession>A0ABP5KM35</accession>
<evidence type="ECO:0000259" key="1">
    <source>
        <dbReference type="PROSITE" id="PS51819"/>
    </source>
</evidence>
<keyword evidence="3" id="KW-1185">Reference proteome</keyword>
<dbReference type="Gene3D" id="3.10.180.10">
    <property type="entry name" value="2,3-Dihydroxybiphenyl 1,2-Dioxygenase, domain 1"/>
    <property type="match status" value="1"/>
</dbReference>
<dbReference type="RefSeq" id="WP_344305726.1">
    <property type="nucleotide sequence ID" value="NZ_BAAAQQ010000014.1"/>
</dbReference>
<dbReference type="PROSITE" id="PS51819">
    <property type="entry name" value="VOC"/>
    <property type="match status" value="1"/>
</dbReference>
<organism evidence="2 3">
    <name type="scientific">Nocardioides bigeumensis</name>
    <dbReference type="NCBI Taxonomy" id="433657"/>
    <lineage>
        <taxon>Bacteria</taxon>
        <taxon>Bacillati</taxon>
        <taxon>Actinomycetota</taxon>
        <taxon>Actinomycetes</taxon>
        <taxon>Propionibacteriales</taxon>
        <taxon>Nocardioidaceae</taxon>
        <taxon>Nocardioides</taxon>
    </lineage>
</organism>
<comment type="caution">
    <text evidence="2">The sequence shown here is derived from an EMBL/GenBank/DDBJ whole genome shotgun (WGS) entry which is preliminary data.</text>
</comment>
<sequence>MSLDLFAELHVTSYAKALPWYERFFGGPPTFVAHETEAVWELAEHRYLVLEELPAHAGHGEVTIFLDPPDQLDATVDALAERGIEPAHRETYDNGVRKVIFRDPEGNEIGYGGGPLEDGGGAVT</sequence>
<dbReference type="CDD" id="cd06587">
    <property type="entry name" value="VOC"/>
    <property type="match status" value="1"/>
</dbReference>
<reference evidence="3" key="1">
    <citation type="journal article" date="2019" name="Int. J. Syst. Evol. Microbiol.">
        <title>The Global Catalogue of Microorganisms (GCM) 10K type strain sequencing project: providing services to taxonomists for standard genome sequencing and annotation.</title>
        <authorList>
            <consortium name="The Broad Institute Genomics Platform"/>
            <consortium name="The Broad Institute Genome Sequencing Center for Infectious Disease"/>
            <person name="Wu L."/>
            <person name="Ma J."/>
        </authorList>
    </citation>
    <scope>NUCLEOTIDE SEQUENCE [LARGE SCALE GENOMIC DNA]</scope>
    <source>
        <strain evidence="3">JCM 16021</strain>
    </source>
</reference>
<dbReference type="InterPro" id="IPR029068">
    <property type="entry name" value="Glyas_Bleomycin-R_OHBP_Dase"/>
</dbReference>
<protein>
    <recommendedName>
        <fullName evidence="1">VOC domain-containing protein</fullName>
    </recommendedName>
</protein>
<evidence type="ECO:0000313" key="2">
    <source>
        <dbReference type="EMBL" id="GAA2134486.1"/>
    </source>
</evidence>
<evidence type="ECO:0000313" key="3">
    <source>
        <dbReference type="Proteomes" id="UP001500575"/>
    </source>
</evidence>
<dbReference type="SUPFAM" id="SSF54593">
    <property type="entry name" value="Glyoxalase/Bleomycin resistance protein/Dihydroxybiphenyl dioxygenase"/>
    <property type="match status" value="1"/>
</dbReference>
<feature type="domain" description="VOC" evidence="1">
    <location>
        <begin position="2"/>
        <end position="114"/>
    </location>
</feature>
<gene>
    <name evidence="2" type="ORF">GCM10009843_40990</name>
</gene>
<proteinExistence type="predicted"/>
<dbReference type="Pfam" id="PF00903">
    <property type="entry name" value="Glyoxalase"/>
    <property type="match status" value="1"/>
</dbReference>
<dbReference type="InterPro" id="IPR037523">
    <property type="entry name" value="VOC_core"/>
</dbReference>
<dbReference type="EMBL" id="BAAAQQ010000014">
    <property type="protein sequence ID" value="GAA2134486.1"/>
    <property type="molecule type" value="Genomic_DNA"/>
</dbReference>